<evidence type="ECO:0000313" key="1">
    <source>
        <dbReference type="EMBL" id="SMB89910.1"/>
    </source>
</evidence>
<keyword evidence="2" id="KW-1185">Reference proteome</keyword>
<evidence type="ECO:0000313" key="2">
    <source>
        <dbReference type="Proteomes" id="UP000192731"/>
    </source>
</evidence>
<dbReference type="AlphaFoldDB" id="A0A1W1V9L9"/>
<dbReference type="Gene3D" id="3.40.50.150">
    <property type="entry name" value="Vaccinia Virus protein VP39"/>
    <property type="match status" value="1"/>
</dbReference>
<dbReference type="PANTHER" id="PTHR38451:SF1">
    <property type="entry name" value="TRNA (ADENINE(22)-N(1))-METHYLTRANSFERASE"/>
    <property type="match status" value="1"/>
</dbReference>
<accession>A0A1W1V9L9</accession>
<dbReference type="STRING" id="656914.SAMN00017405_0678"/>
<keyword evidence="1" id="KW-0808">Transferase</keyword>
<proteinExistence type="predicted"/>
<organism evidence="1 2">
    <name type="scientific">Desulfonispora thiosulfatigenes DSM 11270</name>
    <dbReference type="NCBI Taxonomy" id="656914"/>
    <lineage>
        <taxon>Bacteria</taxon>
        <taxon>Bacillati</taxon>
        <taxon>Bacillota</taxon>
        <taxon>Clostridia</taxon>
        <taxon>Eubacteriales</taxon>
        <taxon>Peptococcaceae</taxon>
        <taxon>Desulfonispora</taxon>
    </lineage>
</organism>
<dbReference type="Proteomes" id="UP000192731">
    <property type="component" value="Unassembled WGS sequence"/>
</dbReference>
<dbReference type="PANTHER" id="PTHR38451">
    <property type="entry name" value="TRNA (ADENINE(22)-N(1))-METHYLTRANSFERASE"/>
    <property type="match status" value="1"/>
</dbReference>
<dbReference type="OrthoDB" id="5881184at2"/>
<dbReference type="GO" id="GO:0032259">
    <property type="term" value="P:methylation"/>
    <property type="evidence" value="ECO:0007669"/>
    <property type="project" value="UniProtKB-KW"/>
</dbReference>
<dbReference type="EMBL" id="FWWT01000016">
    <property type="protein sequence ID" value="SMB89910.1"/>
    <property type="molecule type" value="Genomic_DNA"/>
</dbReference>
<dbReference type="SUPFAM" id="SSF53335">
    <property type="entry name" value="S-adenosyl-L-methionine-dependent methyltransferases"/>
    <property type="match status" value="1"/>
</dbReference>
<protein>
    <submittedName>
        <fullName evidence="1">tRNA (Adenine22-N1)-methyltransferase</fullName>
    </submittedName>
</protein>
<dbReference type="GO" id="GO:0160105">
    <property type="term" value="F:tRNA (adenine(22)-N1)-methyltransferase activity"/>
    <property type="evidence" value="ECO:0007669"/>
    <property type="project" value="InterPro"/>
</dbReference>
<dbReference type="Pfam" id="PF12847">
    <property type="entry name" value="Methyltransf_18"/>
    <property type="match status" value="1"/>
</dbReference>
<dbReference type="InterPro" id="IPR006901">
    <property type="entry name" value="TrmK"/>
</dbReference>
<reference evidence="1 2" key="1">
    <citation type="submission" date="2017-04" db="EMBL/GenBank/DDBJ databases">
        <authorList>
            <person name="Afonso C.L."/>
            <person name="Miller P.J."/>
            <person name="Scott M.A."/>
            <person name="Spackman E."/>
            <person name="Goraichik I."/>
            <person name="Dimitrov K.M."/>
            <person name="Suarez D.L."/>
            <person name="Swayne D.E."/>
        </authorList>
    </citation>
    <scope>NUCLEOTIDE SEQUENCE [LARGE SCALE GENOMIC DNA]</scope>
    <source>
        <strain evidence="1 2">DSM 11270</strain>
    </source>
</reference>
<dbReference type="InterPro" id="IPR029063">
    <property type="entry name" value="SAM-dependent_MTases_sf"/>
</dbReference>
<sequence length="235" mass="26199">MIKLSKRLEEIVKLIPKGNTVADIGTDHALIACYIAKENISPKVIAADLNEGPLKFAQEQVKAYLVEDKVTARLGDGLSVLSPGEVDTVIIAGMGGSTMRTILEEKPEVVKSLKHMILQPHVGAEALRRWASENGWKIVEEQLVEEEGFYYEIMSLEQGKMEIDDDILYFLGPKLVETKHPLLIPSLDSLLESEKGILSQLANSTNIKAKERADNIKNKWQNVKRVLGWPAELKM</sequence>
<gene>
    <name evidence="1" type="ORF">SAMN00017405_0678</name>
</gene>
<name>A0A1W1V9L9_DESTI</name>
<dbReference type="PIRSF" id="PIRSF018637">
    <property type="entry name" value="TrmK"/>
    <property type="match status" value="1"/>
</dbReference>
<keyword evidence="1" id="KW-0489">Methyltransferase</keyword>
<dbReference type="RefSeq" id="WP_159446292.1">
    <property type="nucleotide sequence ID" value="NZ_FWWT01000016.1"/>
</dbReference>